<proteinExistence type="inferred from homology"/>
<dbReference type="PANTHER" id="PTHR36174">
    <property type="entry name" value="LIPID II:GLYCINE GLYCYLTRANSFERASE"/>
    <property type="match status" value="1"/>
</dbReference>
<dbReference type="GO" id="GO:0071555">
    <property type="term" value="P:cell wall organization"/>
    <property type="evidence" value="ECO:0007669"/>
    <property type="project" value="UniProtKB-KW"/>
</dbReference>
<dbReference type="InterPro" id="IPR016181">
    <property type="entry name" value="Acyl_CoA_acyltransferase"/>
</dbReference>
<dbReference type="Pfam" id="PF13480">
    <property type="entry name" value="Acetyltransf_6"/>
    <property type="match status" value="1"/>
</dbReference>
<dbReference type="GO" id="GO:0009252">
    <property type="term" value="P:peptidoglycan biosynthetic process"/>
    <property type="evidence" value="ECO:0007669"/>
    <property type="project" value="UniProtKB-KW"/>
</dbReference>
<keyword evidence="3" id="KW-0133">Cell shape</keyword>
<dbReference type="EMBL" id="CP013015">
    <property type="protein sequence ID" value="AMM40172.1"/>
    <property type="molecule type" value="Genomic_DNA"/>
</dbReference>
<sequence length="348" mass="40344">MNIKLYSSSDQSRWDAYVKNHPLGTHCHLASWGQVIENAYQHKCYYLMAEDSNRVVGILPMVHLNSLIFGNSLVSMPFLNYGGMIADNPNIQKALWEEAINVAKKIKASYLEIRHSQPLSWIKKGDKTILKTHKVSMLLDLPSSSEQLMKSFKSKLRSQIKRPQKEGMTAIIGGKELIDSFYKVFTINMRDLGSPVHSKRLFWEIFQNFSESAQIGVVFWKHQPVASGIVLGFKDTMEIPWASSLRKFNHFSPNMLLYWSFLEYASNSGYKKFDFGRTTPGSGTYRFKKQWGTKPSQLYWYYWISEGLKRKTFHPDHRRFSLAISCWKKMPVAFTRLIGPQIRKYIAL</sequence>
<dbReference type="EMBL" id="DRKW01000068">
    <property type="protein sequence ID" value="HEB73833.1"/>
    <property type="molecule type" value="Genomic_DNA"/>
</dbReference>
<dbReference type="OrthoDB" id="9773932at2"/>
<keyword evidence="4" id="KW-0573">Peptidoglycan synthesis</keyword>
<protein>
    <submittedName>
        <fullName evidence="9">FemAB family PEP-CTERM system-associated protein</fullName>
    </submittedName>
    <submittedName>
        <fullName evidence="8">Peptidoglycan bridge formation protein FemAB</fullName>
    </submittedName>
</protein>
<name>A0A7V1N2U6_DESA2</name>
<dbReference type="Proteomes" id="UP000886268">
    <property type="component" value="Unassembled WGS sequence"/>
</dbReference>
<feature type="domain" description="BioF2-like acetyltransferase" evidence="7">
    <location>
        <begin position="151"/>
        <end position="289"/>
    </location>
</feature>
<keyword evidence="6" id="KW-0961">Cell wall biogenesis/degradation</keyword>
<dbReference type="GO" id="GO:0008360">
    <property type="term" value="P:regulation of cell shape"/>
    <property type="evidence" value="ECO:0007669"/>
    <property type="project" value="UniProtKB-KW"/>
</dbReference>
<dbReference type="InterPro" id="IPR017469">
    <property type="entry name" value="PEP-CTERM_FemAB-rel"/>
</dbReference>
<dbReference type="Gene3D" id="3.40.630.30">
    <property type="match status" value="1"/>
</dbReference>
<dbReference type="PROSITE" id="PS51191">
    <property type="entry name" value="FEMABX"/>
    <property type="match status" value="1"/>
</dbReference>
<dbReference type="InterPro" id="IPR003447">
    <property type="entry name" value="FEMABX"/>
</dbReference>
<evidence type="ECO:0000256" key="3">
    <source>
        <dbReference type="ARBA" id="ARBA00022960"/>
    </source>
</evidence>
<accession>A0A7V1N2U6</accession>
<organism evidence="9">
    <name type="scientific">Desulfofervidus auxilii</name>
    <dbReference type="NCBI Taxonomy" id="1621989"/>
    <lineage>
        <taxon>Bacteria</taxon>
        <taxon>Pseudomonadati</taxon>
        <taxon>Thermodesulfobacteriota</taxon>
        <taxon>Candidatus Desulfofervidia</taxon>
        <taxon>Candidatus Desulfofervidales</taxon>
        <taxon>Candidatus Desulfofervidaceae</taxon>
        <taxon>Candidatus Desulfofervidus</taxon>
    </lineage>
</organism>
<evidence type="ECO:0000259" key="7">
    <source>
        <dbReference type="Pfam" id="PF13480"/>
    </source>
</evidence>
<keyword evidence="2" id="KW-0808">Transferase</keyword>
<dbReference type="InterPro" id="IPR038740">
    <property type="entry name" value="BioF2-like_GNAT_dom"/>
</dbReference>
<dbReference type="KEGG" id="daw:HS1_000366"/>
<evidence type="ECO:0000256" key="4">
    <source>
        <dbReference type="ARBA" id="ARBA00022984"/>
    </source>
</evidence>
<gene>
    <name evidence="9" type="ORF">ENJ03_01245</name>
    <name evidence="8" type="ORF">HS1_000366</name>
</gene>
<evidence type="ECO:0000256" key="6">
    <source>
        <dbReference type="ARBA" id="ARBA00023316"/>
    </source>
</evidence>
<dbReference type="NCBIfam" id="TIGR03019">
    <property type="entry name" value="pepcterm_femAB"/>
    <property type="match status" value="1"/>
</dbReference>
<evidence type="ECO:0000313" key="8">
    <source>
        <dbReference type="EMBL" id="AMM40172.1"/>
    </source>
</evidence>
<evidence type="ECO:0000256" key="5">
    <source>
        <dbReference type="ARBA" id="ARBA00023315"/>
    </source>
</evidence>
<dbReference type="AlphaFoldDB" id="A0A7V1N2U6"/>
<evidence type="ECO:0000313" key="9">
    <source>
        <dbReference type="EMBL" id="HEB73833.1"/>
    </source>
</evidence>
<reference evidence="8 10" key="1">
    <citation type="submission" date="2015-10" db="EMBL/GenBank/DDBJ databases">
        <title>Candidatus Desulfofervidus auxilii, a hydrogenotrophic sulfate-reducing bacterium involved in the thermophilic anaerobic oxidation of methane.</title>
        <authorList>
            <person name="Krukenberg V."/>
            <person name="Richter M."/>
            <person name="Wegener G."/>
        </authorList>
    </citation>
    <scope>NUCLEOTIDE SEQUENCE [LARGE SCALE GENOMIC DNA]</scope>
    <source>
        <strain evidence="8 10">HS1</strain>
    </source>
</reference>
<dbReference type="GO" id="GO:0016755">
    <property type="term" value="F:aminoacyltransferase activity"/>
    <property type="evidence" value="ECO:0007669"/>
    <property type="project" value="InterPro"/>
</dbReference>
<dbReference type="InterPro" id="IPR050644">
    <property type="entry name" value="PG_Glycine_Bridge_Synth"/>
</dbReference>
<dbReference type="Proteomes" id="UP000070560">
    <property type="component" value="Chromosome"/>
</dbReference>
<keyword evidence="5" id="KW-0012">Acyltransferase</keyword>
<evidence type="ECO:0000256" key="1">
    <source>
        <dbReference type="ARBA" id="ARBA00009943"/>
    </source>
</evidence>
<keyword evidence="10" id="KW-1185">Reference proteome</keyword>
<dbReference type="RefSeq" id="WP_066060470.1">
    <property type="nucleotide sequence ID" value="NZ_CP013015.1"/>
</dbReference>
<evidence type="ECO:0000313" key="10">
    <source>
        <dbReference type="Proteomes" id="UP000070560"/>
    </source>
</evidence>
<comment type="similarity">
    <text evidence="1">Belongs to the FemABX family.</text>
</comment>
<reference evidence="9" key="2">
    <citation type="journal article" date="2020" name="mSystems">
        <title>Genome- and Community-Level Interaction Insights into Carbon Utilization and Element Cycling Functions of Hydrothermarchaeota in Hydrothermal Sediment.</title>
        <authorList>
            <person name="Zhou Z."/>
            <person name="Liu Y."/>
            <person name="Xu W."/>
            <person name="Pan J."/>
            <person name="Luo Z.H."/>
            <person name="Li M."/>
        </authorList>
    </citation>
    <scope>NUCLEOTIDE SEQUENCE [LARGE SCALE GENOMIC DNA]</scope>
    <source>
        <strain evidence="9">HyVt-45</strain>
    </source>
</reference>
<dbReference type="SUPFAM" id="SSF55729">
    <property type="entry name" value="Acyl-CoA N-acyltransferases (Nat)"/>
    <property type="match status" value="2"/>
</dbReference>
<dbReference type="PANTHER" id="PTHR36174:SF1">
    <property type="entry name" value="LIPID II:GLYCINE GLYCYLTRANSFERASE"/>
    <property type="match status" value="1"/>
</dbReference>
<evidence type="ECO:0000256" key="2">
    <source>
        <dbReference type="ARBA" id="ARBA00022679"/>
    </source>
</evidence>